<feature type="binding site" evidence="10">
    <location>
        <position position="322"/>
    </location>
    <ligand>
        <name>substrate</name>
    </ligand>
</feature>
<dbReference type="PANTHER" id="PTHR10353">
    <property type="entry name" value="GLYCOSYL HYDROLASE"/>
    <property type="match status" value="1"/>
</dbReference>
<evidence type="ECO:0000256" key="7">
    <source>
        <dbReference type="ARBA" id="ARBA00023295"/>
    </source>
</evidence>
<keyword evidence="5" id="KW-0136">Cellulose degradation</keyword>
<gene>
    <name evidence="13" type="ORF">HD841_000904</name>
</gene>
<feature type="chain" id="PRO_5031302797" description="Beta-glucosidase" evidence="12">
    <location>
        <begin position="21"/>
        <end position="474"/>
    </location>
</feature>
<evidence type="ECO:0000256" key="1">
    <source>
        <dbReference type="ARBA" id="ARBA00000448"/>
    </source>
</evidence>
<evidence type="ECO:0000256" key="12">
    <source>
        <dbReference type="SAM" id="SignalP"/>
    </source>
</evidence>
<keyword evidence="6" id="KW-0119">Carbohydrate metabolism</keyword>
<dbReference type="EC" id="3.2.1.21" evidence="3 11"/>
<keyword evidence="14" id="KW-1185">Reference proteome</keyword>
<dbReference type="GO" id="GO:0030245">
    <property type="term" value="P:cellulose catabolic process"/>
    <property type="evidence" value="ECO:0007669"/>
    <property type="project" value="UniProtKB-KW"/>
</dbReference>
<dbReference type="InterPro" id="IPR001360">
    <property type="entry name" value="Glyco_hydro_1"/>
</dbReference>
<evidence type="ECO:0000256" key="5">
    <source>
        <dbReference type="ARBA" id="ARBA00023001"/>
    </source>
</evidence>
<feature type="active site" description="Proton donor" evidence="9">
    <location>
        <position position="193"/>
    </location>
</feature>
<dbReference type="EMBL" id="JACCBY010000001">
    <property type="protein sequence ID" value="NYD89135.1"/>
    <property type="molecule type" value="Genomic_DNA"/>
</dbReference>
<comment type="similarity">
    <text evidence="2 11">Belongs to the glycosyl hydrolase 1 family.</text>
</comment>
<accession>A0A7Y9K276</accession>
<feature type="binding site" evidence="10">
    <location>
        <position position="192"/>
    </location>
    <ligand>
        <name>substrate</name>
    </ligand>
</feature>
<keyword evidence="12" id="KW-0732">Signal</keyword>
<dbReference type="Gene3D" id="3.20.20.80">
    <property type="entry name" value="Glycosidases"/>
    <property type="match status" value="1"/>
</dbReference>
<evidence type="ECO:0000256" key="2">
    <source>
        <dbReference type="ARBA" id="ARBA00010838"/>
    </source>
</evidence>
<dbReference type="AlphaFoldDB" id="A0A7Y9K276"/>
<organism evidence="13 14">
    <name type="scientific">Sphingomonas melonis</name>
    <dbReference type="NCBI Taxonomy" id="152682"/>
    <lineage>
        <taxon>Bacteria</taxon>
        <taxon>Pseudomonadati</taxon>
        <taxon>Pseudomonadota</taxon>
        <taxon>Alphaproteobacteria</taxon>
        <taxon>Sphingomonadales</taxon>
        <taxon>Sphingomonadaceae</taxon>
        <taxon>Sphingomonas</taxon>
    </lineage>
</organism>
<dbReference type="NCBIfam" id="TIGR03356">
    <property type="entry name" value="BGL"/>
    <property type="match status" value="1"/>
</dbReference>
<evidence type="ECO:0000313" key="13">
    <source>
        <dbReference type="EMBL" id="NYD89135.1"/>
    </source>
</evidence>
<feature type="signal peptide" evidence="12">
    <location>
        <begin position="1"/>
        <end position="20"/>
    </location>
</feature>
<dbReference type="FunFam" id="3.20.20.80:FF:000004">
    <property type="entry name" value="Beta-glucosidase 6-phospho-beta-glucosidase"/>
    <property type="match status" value="1"/>
</dbReference>
<feature type="binding site" evidence="10">
    <location>
        <position position="49"/>
    </location>
    <ligand>
        <name>substrate</name>
    </ligand>
</feature>
<dbReference type="SUPFAM" id="SSF51445">
    <property type="entry name" value="(Trans)glycosidases"/>
    <property type="match status" value="1"/>
</dbReference>
<feature type="binding site" evidence="10">
    <location>
        <position position="427"/>
    </location>
    <ligand>
        <name>substrate</name>
    </ligand>
</feature>
<evidence type="ECO:0000256" key="6">
    <source>
        <dbReference type="ARBA" id="ARBA00023277"/>
    </source>
</evidence>
<dbReference type="PANTHER" id="PTHR10353:SF36">
    <property type="entry name" value="LP05116P"/>
    <property type="match status" value="1"/>
</dbReference>
<dbReference type="InterPro" id="IPR033132">
    <property type="entry name" value="GH_1_N_CS"/>
</dbReference>
<evidence type="ECO:0000313" key="14">
    <source>
        <dbReference type="Proteomes" id="UP000517753"/>
    </source>
</evidence>
<evidence type="ECO:0000256" key="3">
    <source>
        <dbReference type="ARBA" id="ARBA00012744"/>
    </source>
</evidence>
<protein>
    <recommendedName>
        <fullName evidence="3 11">Beta-glucosidase</fullName>
        <ecNumber evidence="3 11">3.2.1.21</ecNumber>
    </recommendedName>
</protein>
<dbReference type="PROSITE" id="PS51318">
    <property type="entry name" value="TAT"/>
    <property type="match status" value="1"/>
</dbReference>
<dbReference type="InterPro" id="IPR017853">
    <property type="entry name" value="GH"/>
</dbReference>
<dbReference type="Proteomes" id="UP000517753">
    <property type="component" value="Unassembled WGS sequence"/>
</dbReference>
<dbReference type="InterPro" id="IPR006311">
    <property type="entry name" value="TAT_signal"/>
</dbReference>
<dbReference type="GO" id="GO:0005829">
    <property type="term" value="C:cytosol"/>
    <property type="evidence" value="ECO:0007669"/>
    <property type="project" value="TreeGrafter"/>
</dbReference>
<dbReference type="PRINTS" id="PR00131">
    <property type="entry name" value="GLHYDRLASE1"/>
</dbReference>
<evidence type="ECO:0000256" key="8">
    <source>
        <dbReference type="ARBA" id="ARBA00023326"/>
    </source>
</evidence>
<keyword evidence="7 11" id="KW-0326">Glycosidase</keyword>
<evidence type="ECO:0000256" key="11">
    <source>
        <dbReference type="RuleBase" id="RU361175"/>
    </source>
</evidence>
<reference evidence="13 14" key="1">
    <citation type="submission" date="2020-08" db="EMBL/GenBank/DDBJ databases">
        <title>The Agave Microbiome: Exploring the role of microbial communities in plant adaptations to desert environments.</title>
        <authorList>
            <person name="Partida-Martinez L.P."/>
        </authorList>
    </citation>
    <scope>NUCLEOTIDE SEQUENCE [LARGE SCALE GENOMIC DNA]</scope>
    <source>
        <strain evidence="13 14">AS2.3</strain>
    </source>
</reference>
<keyword evidence="4 11" id="KW-0378">Hydrolase</keyword>
<comment type="catalytic activity">
    <reaction evidence="1 11">
        <text>Hydrolysis of terminal, non-reducing beta-D-glucosyl residues with release of beta-D-glucose.</text>
        <dbReference type="EC" id="3.2.1.21"/>
    </reaction>
</comment>
<feature type="binding site" evidence="10">
    <location>
        <begin position="434"/>
        <end position="435"/>
    </location>
    <ligand>
        <name>substrate</name>
    </ligand>
</feature>
<dbReference type="InterPro" id="IPR017736">
    <property type="entry name" value="Glyco_hydro_1_beta-glucosidase"/>
</dbReference>
<evidence type="ECO:0000256" key="9">
    <source>
        <dbReference type="PIRSR" id="PIRSR617736-1"/>
    </source>
</evidence>
<evidence type="ECO:0000256" key="4">
    <source>
        <dbReference type="ARBA" id="ARBA00022801"/>
    </source>
</evidence>
<comment type="caution">
    <text evidence="13">The sequence shown here is derived from an EMBL/GenBank/DDBJ whole genome shotgun (WGS) entry which is preliminary data.</text>
</comment>
<evidence type="ECO:0000256" key="10">
    <source>
        <dbReference type="PIRSR" id="PIRSR617736-2"/>
    </source>
</evidence>
<dbReference type="Pfam" id="PF00232">
    <property type="entry name" value="Glyco_hydro_1"/>
    <property type="match status" value="1"/>
</dbReference>
<keyword evidence="8" id="KW-0624">Polysaccharide degradation</keyword>
<feature type="active site" description="Nucleophile" evidence="9">
    <location>
        <position position="381"/>
    </location>
</feature>
<dbReference type="PROSITE" id="PS00653">
    <property type="entry name" value="GLYCOSYL_HYDROL_F1_2"/>
    <property type="match status" value="1"/>
</dbReference>
<sequence>MITRRSLVELAAVGALAASAGPLAAAAPRKPAFRFPKRFRWGCSTAAYQIEGAVAEDGRGQSVWDVFSHTAGKIKNGDTGDVACDSYHRYQEDTQLIKALGVGSYRFSIAWPRIFPEGRGAVNQKGLDHYSRVIDDLLANGIEPHVTLFHWDTPTALPGGWQNRDTAKAFADYAGLIAERFSDRVGHFMTTNEIRAFIDGGYGFGVHAPGIRSNLATLNQTRHHALLGHGLAVQAIRAGSRRRVQVGIAENPMIPVPVIETPEHVAAAQKAMRKMNGAFLETIMTGRYPAELLEAKAKPPVIAAGDMAAIGSALDFVALNVYAPLYVRSAPDRADGYAVVPRPRAFPTMDLDWLMVGPEVAYWAVRLVNDVWKPRSIYISENGCAAGDTLRDGRVEDTDRIMFLRNYVANVQRAVQEGYPLDGYFVWSLLDNFEWTEGYAKRFGLHYVDFETQKRTPKLSAEWYRELIRRGQMV</sequence>
<proteinExistence type="inferred from homology"/>
<dbReference type="GO" id="GO:0008422">
    <property type="term" value="F:beta-glucosidase activity"/>
    <property type="evidence" value="ECO:0007669"/>
    <property type="project" value="UniProtKB-EC"/>
</dbReference>
<name>A0A7Y9K276_9SPHN</name>
<feature type="binding site" evidence="10">
    <location>
        <position position="150"/>
    </location>
    <ligand>
        <name>substrate</name>
    </ligand>
</feature>